<evidence type="ECO:0000256" key="4">
    <source>
        <dbReference type="ARBA" id="ARBA00022452"/>
    </source>
</evidence>
<evidence type="ECO:0000256" key="7">
    <source>
        <dbReference type="ARBA" id="ARBA00022729"/>
    </source>
</evidence>
<keyword evidence="6" id="KW-0812">Transmembrane</keyword>
<dbReference type="AlphaFoldDB" id="A0A127JW80"/>
<keyword evidence="4" id="KW-1134">Transmembrane beta strand</keyword>
<keyword evidence="3" id="KW-0813">Transport</keyword>
<evidence type="ECO:0000256" key="10">
    <source>
        <dbReference type="ARBA" id="ARBA00023114"/>
    </source>
</evidence>
<evidence type="ECO:0000256" key="14">
    <source>
        <dbReference type="ARBA" id="ARBA00023288"/>
    </source>
</evidence>
<dbReference type="InterPro" id="IPR019554">
    <property type="entry name" value="Soluble_ligand-bd"/>
</dbReference>
<feature type="chain" id="PRO_5007449832" evidence="15">
    <location>
        <begin position="24"/>
        <end position="269"/>
    </location>
</feature>
<dbReference type="GO" id="GO:0006811">
    <property type="term" value="P:monoatomic ion transport"/>
    <property type="evidence" value="ECO:0007669"/>
    <property type="project" value="UniProtKB-KW"/>
</dbReference>
<dbReference type="OrthoDB" id="9815244at2"/>
<dbReference type="EMBL" id="CP010951">
    <property type="protein sequence ID" value="AMO24139.1"/>
    <property type="molecule type" value="Genomic_DNA"/>
</dbReference>
<dbReference type="Proteomes" id="UP000070433">
    <property type="component" value="Chromosome"/>
</dbReference>
<evidence type="ECO:0000259" key="16">
    <source>
        <dbReference type="Pfam" id="PF02563"/>
    </source>
</evidence>
<dbReference type="PANTHER" id="PTHR33619">
    <property type="entry name" value="POLYSACCHARIDE EXPORT PROTEIN GFCE-RELATED"/>
    <property type="match status" value="1"/>
</dbReference>
<evidence type="ECO:0000259" key="17">
    <source>
        <dbReference type="Pfam" id="PF10531"/>
    </source>
</evidence>
<dbReference type="PATRIC" id="fig|94132.3.peg.3354"/>
<dbReference type="RefSeq" id="WP_061501568.1">
    <property type="nucleotide sequence ID" value="NZ_CP010951.1"/>
</dbReference>
<organism evidence="19 20">
    <name type="scientific">Ramlibacter tataouinensis</name>
    <dbReference type="NCBI Taxonomy" id="94132"/>
    <lineage>
        <taxon>Bacteria</taxon>
        <taxon>Pseudomonadati</taxon>
        <taxon>Pseudomonadota</taxon>
        <taxon>Betaproteobacteria</taxon>
        <taxon>Burkholderiales</taxon>
        <taxon>Comamonadaceae</taxon>
        <taxon>Ramlibacter</taxon>
    </lineage>
</organism>
<keyword evidence="14" id="KW-0449">Lipoprotein</keyword>
<evidence type="ECO:0000256" key="11">
    <source>
        <dbReference type="ARBA" id="ARBA00023136"/>
    </source>
</evidence>
<dbReference type="Gene3D" id="3.10.560.10">
    <property type="entry name" value="Outer membrane lipoprotein wza domain like"/>
    <property type="match status" value="2"/>
</dbReference>
<evidence type="ECO:0000256" key="12">
    <source>
        <dbReference type="ARBA" id="ARBA00023139"/>
    </source>
</evidence>
<keyword evidence="8" id="KW-0625">Polysaccharide transport</keyword>
<evidence type="ECO:0000256" key="9">
    <source>
        <dbReference type="ARBA" id="ARBA00023065"/>
    </source>
</evidence>
<keyword evidence="13" id="KW-0998">Cell outer membrane</keyword>
<dbReference type="GO" id="GO:0015159">
    <property type="term" value="F:polysaccharide transmembrane transporter activity"/>
    <property type="evidence" value="ECO:0007669"/>
    <property type="project" value="InterPro"/>
</dbReference>
<feature type="signal peptide" evidence="15">
    <location>
        <begin position="1"/>
        <end position="23"/>
    </location>
</feature>
<dbReference type="Pfam" id="PF02563">
    <property type="entry name" value="Poly_export"/>
    <property type="match status" value="1"/>
</dbReference>
<evidence type="ECO:0000256" key="3">
    <source>
        <dbReference type="ARBA" id="ARBA00022448"/>
    </source>
</evidence>
<evidence type="ECO:0000256" key="13">
    <source>
        <dbReference type="ARBA" id="ARBA00023237"/>
    </source>
</evidence>
<evidence type="ECO:0000256" key="2">
    <source>
        <dbReference type="ARBA" id="ARBA00009450"/>
    </source>
</evidence>
<keyword evidence="9" id="KW-0406">Ion transport</keyword>
<evidence type="ECO:0000313" key="19">
    <source>
        <dbReference type="EMBL" id="AMO24139.1"/>
    </source>
</evidence>
<keyword evidence="11" id="KW-0472">Membrane</keyword>
<comment type="similarity">
    <text evidence="2">Belongs to the BexD/CtrA/VexA family.</text>
</comment>
<dbReference type="InterPro" id="IPR003715">
    <property type="entry name" value="Poly_export_N"/>
</dbReference>
<evidence type="ECO:0000256" key="5">
    <source>
        <dbReference type="ARBA" id="ARBA00022597"/>
    </source>
</evidence>
<proteinExistence type="inferred from homology"/>
<dbReference type="GO" id="GO:0046930">
    <property type="term" value="C:pore complex"/>
    <property type="evidence" value="ECO:0007669"/>
    <property type="project" value="UniProtKB-KW"/>
</dbReference>
<evidence type="ECO:0000259" key="18">
    <source>
        <dbReference type="Pfam" id="PF22461"/>
    </source>
</evidence>
<dbReference type="InterPro" id="IPR049712">
    <property type="entry name" value="Poly_export"/>
</dbReference>
<dbReference type="GO" id="GO:0015288">
    <property type="term" value="F:porin activity"/>
    <property type="evidence" value="ECO:0007669"/>
    <property type="project" value="UniProtKB-KW"/>
</dbReference>
<dbReference type="InterPro" id="IPR017478">
    <property type="entry name" value="Polysacc_export_EpsE"/>
</dbReference>
<keyword evidence="20" id="KW-1185">Reference proteome</keyword>
<feature type="domain" description="SLBB" evidence="18">
    <location>
        <begin position="110"/>
        <end position="189"/>
    </location>
</feature>
<dbReference type="Pfam" id="PF10531">
    <property type="entry name" value="SLBB"/>
    <property type="match status" value="1"/>
</dbReference>
<evidence type="ECO:0000313" key="20">
    <source>
        <dbReference type="Proteomes" id="UP000070433"/>
    </source>
</evidence>
<dbReference type="PANTHER" id="PTHR33619:SF3">
    <property type="entry name" value="POLYSACCHARIDE EXPORT PROTEIN GFCE-RELATED"/>
    <property type="match status" value="1"/>
</dbReference>
<sequence length="269" mass="28614">MSPKLLRSIGAIAIALAAAAATAQDASKATDYRLAPGDSIRVQVYQNPDLSVDARVSESGVVNYPLIGPVQIGGLSITEAERAIAQALQKGNILKQPQVNINLVQQRGNNVAVLGQVQKPGRFNLETTNMRVSEMLAAAGGITTTADEVATITGTRNGQPFRKQVDIPALLSGKSGDDLVLSPGDTVYVEKAPTFYIYGEAQRPGNYRVERNMTVMQAIAAGGGITARGSQNRVRITRTNPDGKTVEISPRLTDVVQPGDVLFVRESIF</sequence>
<evidence type="ECO:0000256" key="1">
    <source>
        <dbReference type="ARBA" id="ARBA00004571"/>
    </source>
</evidence>
<keyword evidence="7 15" id="KW-0732">Signal</keyword>
<feature type="domain" description="Soluble ligand binding" evidence="17">
    <location>
        <begin position="195"/>
        <end position="245"/>
    </location>
</feature>
<keyword evidence="5 19" id="KW-0762">Sugar transport</keyword>
<dbReference type="InterPro" id="IPR054765">
    <property type="entry name" value="SLBB_dom"/>
</dbReference>
<keyword evidence="12" id="KW-0564">Palmitate</keyword>
<dbReference type="Pfam" id="PF22461">
    <property type="entry name" value="SLBB_2"/>
    <property type="match status" value="1"/>
</dbReference>
<evidence type="ECO:0000256" key="8">
    <source>
        <dbReference type="ARBA" id="ARBA00023047"/>
    </source>
</evidence>
<dbReference type="GO" id="GO:0009279">
    <property type="term" value="C:cell outer membrane"/>
    <property type="evidence" value="ECO:0007669"/>
    <property type="project" value="UniProtKB-SubCell"/>
</dbReference>
<accession>A0A127JW80</accession>
<reference evidence="19 20" key="1">
    <citation type="journal article" date="2014" name="Int. J. Syst. Evol. Microbiol.">
        <title>Ramlibacter solisilvae sp. nov., isolated from forest soil, and emended description of the genus Ramlibacter.</title>
        <authorList>
            <person name="Lee H.J."/>
            <person name="Lee S.H."/>
            <person name="Lee S.S."/>
            <person name="Lee J.S."/>
            <person name="Kim Y."/>
            <person name="Kim S.C."/>
            <person name="Jeon C.O."/>
        </authorList>
    </citation>
    <scope>NUCLEOTIDE SEQUENCE [LARGE SCALE GENOMIC DNA]</scope>
    <source>
        <strain evidence="19 20">5-10</strain>
    </source>
</reference>
<keyword evidence="10" id="KW-0626">Porin</keyword>
<comment type="subcellular location">
    <subcellularLocation>
        <location evidence="1">Cell outer membrane</location>
        <topology evidence="1">Multi-pass membrane protein</topology>
    </subcellularLocation>
</comment>
<evidence type="ECO:0000256" key="15">
    <source>
        <dbReference type="SAM" id="SignalP"/>
    </source>
</evidence>
<gene>
    <name evidence="19" type="ORF">UC35_16440</name>
</gene>
<name>A0A127JW80_9BURK</name>
<protein>
    <submittedName>
        <fullName evidence="19">Sugar transporter</fullName>
    </submittedName>
</protein>
<feature type="domain" description="Polysaccharide export protein N-terminal" evidence="16">
    <location>
        <begin position="28"/>
        <end position="103"/>
    </location>
</feature>
<dbReference type="NCBIfam" id="TIGR03028">
    <property type="entry name" value="EpsE"/>
    <property type="match status" value="1"/>
</dbReference>
<evidence type="ECO:0000256" key="6">
    <source>
        <dbReference type="ARBA" id="ARBA00022692"/>
    </source>
</evidence>